<feature type="region of interest" description="Disordered" evidence="1">
    <location>
        <begin position="345"/>
        <end position="392"/>
    </location>
</feature>
<dbReference type="InterPro" id="IPR026708">
    <property type="entry name" value="CSPP1"/>
</dbReference>
<feature type="compositionally biased region" description="Basic and acidic residues" evidence="1">
    <location>
        <begin position="345"/>
        <end position="371"/>
    </location>
</feature>
<sequence>MANSGSLKLEHDISPMDMPQLGVLEGTKPLTDQQHHRFQGFPAGHFSDVRKPITGIVDYNSQPFGNFKKGQHFVKGLPPGQRAEIPTHPAKFTEDDPTNERRPVEKATNGIQYGSDGMPFRRSAPTPRKTVFLLEDRTSAEERKRSRQKREADWDIAQTKQNKEMTYQQLHDEKRKDLQMLKDYKPWGKPGGGAPVSSDTNVRRTKNMEDSVLGNQGELLLQFPAFGKQGHGAPIRTDSGSIQTSFRANHEIRFQGGMKNMQQNVNNKIRYSQPRKKGDEYINELGNLALEQRTRREIEKQKDLEEELKTWKYDPYGKSGGGAPIKTDSGRALVGRQRTLVKNSYELREVEQKQERKRRLSEGSRAERSTDVDQSYNPWGKGSGVPERDEEGNVRRYKWTDGTNVPVFIDPDIKGVSLETNPIGGGGHRVDAKGEKLTRVPLTLVHDQNTGGPVRDSHRHSERMARDPSGPPQPGDYDPWGRPGNGAPMMDEGGNVVAMNRGKAEQDKMGIGLPKPEEQMAKKEYLSQLKKEIEQQHQLRDQETEEIRKPATEVATWIRAKEIGYPKRDPVTRAILPVHYKQTSDVTAQRMDIRRPVGNRLEYQSELERQAQERYETNLAKKQESRDLSAHHHENFDRKWGRPGNGAPASEVDHRRHALDTEKGQQDDLSLQPPWNQPHATKLVQKPWARTTALENRFKPESRQKLARDGYSVRAPWASI</sequence>
<dbReference type="OrthoDB" id="8185397at2759"/>
<keyword evidence="3" id="KW-1185">Reference proteome</keyword>
<dbReference type="GO" id="GO:0005813">
    <property type="term" value="C:centrosome"/>
    <property type="evidence" value="ECO:0007669"/>
    <property type="project" value="InterPro"/>
</dbReference>
<dbReference type="GeneID" id="119723064"/>
<dbReference type="GO" id="GO:0032467">
    <property type="term" value="P:positive regulation of cytokinesis"/>
    <property type="evidence" value="ECO:0007669"/>
    <property type="project" value="InterPro"/>
</dbReference>
<dbReference type="GO" id="GO:0005874">
    <property type="term" value="C:microtubule"/>
    <property type="evidence" value="ECO:0007669"/>
    <property type="project" value="InterPro"/>
</dbReference>
<feature type="compositionally biased region" description="Basic and acidic residues" evidence="1">
    <location>
        <begin position="137"/>
        <end position="153"/>
    </location>
</feature>
<dbReference type="OMA" id="LAREEYC"/>
<evidence type="ECO:0000256" key="1">
    <source>
        <dbReference type="SAM" id="MobiDB-lite"/>
    </source>
</evidence>
<dbReference type="Proteomes" id="UP000887568">
    <property type="component" value="Unplaced"/>
</dbReference>
<feature type="region of interest" description="Disordered" evidence="1">
    <location>
        <begin position="446"/>
        <end position="492"/>
    </location>
</feature>
<feature type="region of interest" description="Disordered" evidence="1">
    <location>
        <begin position="137"/>
        <end position="157"/>
    </location>
</feature>
<dbReference type="PANTHER" id="PTHR21616">
    <property type="entry name" value="CENTROSOME SPINDLE POLE ASSOCIATED PROTEIN"/>
    <property type="match status" value="1"/>
</dbReference>
<feature type="compositionally biased region" description="Basic and acidic residues" evidence="1">
    <location>
        <begin position="620"/>
        <end position="640"/>
    </location>
</feature>
<protein>
    <submittedName>
        <fullName evidence="2">Uncharacterized protein</fullName>
    </submittedName>
</protein>
<dbReference type="AlphaFoldDB" id="A0A913ZCJ4"/>
<feature type="region of interest" description="Disordered" evidence="1">
    <location>
        <begin position="79"/>
        <end position="103"/>
    </location>
</feature>
<name>A0A913ZCJ4_PATMI</name>
<proteinExistence type="predicted"/>
<dbReference type="PANTHER" id="PTHR21616:SF3">
    <property type="match status" value="1"/>
</dbReference>
<feature type="compositionally biased region" description="Basic and acidic residues" evidence="1">
    <location>
        <begin position="91"/>
        <end position="103"/>
    </location>
</feature>
<reference evidence="2" key="1">
    <citation type="submission" date="2022-11" db="UniProtKB">
        <authorList>
            <consortium name="EnsemblMetazoa"/>
        </authorList>
    </citation>
    <scope>IDENTIFICATION</scope>
</reference>
<evidence type="ECO:0000313" key="3">
    <source>
        <dbReference type="Proteomes" id="UP000887568"/>
    </source>
</evidence>
<feature type="region of interest" description="Disordered" evidence="1">
    <location>
        <begin position="620"/>
        <end position="688"/>
    </location>
</feature>
<dbReference type="EnsemblMetazoa" id="XM_038193560.1">
    <property type="protein sequence ID" value="XP_038049488.1"/>
    <property type="gene ID" value="LOC119723064"/>
</dbReference>
<accession>A0A913ZCJ4</accession>
<organism evidence="2 3">
    <name type="scientific">Patiria miniata</name>
    <name type="common">Bat star</name>
    <name type="synonym">Asterina miniata</name>
    <dbReference type="NCBI Taxonomy" id="46514"/>
    <lineage>
        <taxon>Eukaryota</taxon>
        <taxon>Metazoa</taxon>
        <taxon>Echinodermata</taxon>
        <taxon>Eleutherozoa</taxon>
        <taxon>Asterozoa</taxon>
        <taxon>Asteroidea</taxon>
        <taxon>Valvatacea</taxon>
        <taxon>Valvatida</taxon>
        <taxon>Asterinidae</taxon>
        <taxon>Patiria</taxon>
    </lineage>
</organism>
<feature type="region of interest" description="Disordered" evidence="1">
    <location>
        <begin position="312"/>
        <end position="331"/>
    </location>
</feature>
<dbReference type="RefSeq" id="XP_038049488.1">
    <property type="nucleotide sequence ID" value="XM_038193560.1"/>
</dbReference>
<feature type="compositionally biased region" description="Basic and acidic residues" evidence="1">
    <location>
        <begin position="651"/>
        <end position="666"/>
    </location>
</feature>
<dbReference type="GO" id="GO:0000922">
    <property type="term" value="C:spindle pole"/>
    <property type="evidence" value="ECO:0007669"/>
    <property type="project" value="InterPro"/>
</dbReference>
<evidence type="ECO:0000313" key="2">
    <source>
        <dbReference type="EnsemblMetazoa" id="XP_038049488.1"/>
    </source>
</evidence>